<proteinExistence type="predicted"/>
<dbReference type="Proteomes" id="UP000742024">
    <property type="component" value="Unassembled WGS sequence"/>
</dbReference>
<evidence type="ECO:0000313" key="3">
    <source>
        <dbReference type="Proteomes" id="UP000742024"/>
    </source>
</evidence>
<evidence type="ECO:0008006" key="4">
    <source>
        <dbReference type="Google" id="ProtNLM"/>
    </source>
</evidence>
<evidence type="ECO:0000313" key="2">
    <source>
        <dbReference type="EMBL" id="KAG5950521.1"/>
    </source>
</evidence>
<keyword evidence="3" id="KW-1185">Reference proteome</keyword>
<name>A0ABQ7P0Y6_9HYPO</name>
<dbReference type="EMBL" id="SRPR01000803">
    <property type="protein sequence ID" value="KAG5950521.1"/>
    <property type="molecule type" value="Genomic_DNA"/>
</dbReference>
<sequence length="145" mass="15822">MASDTTGQSFPDNPHRPEGPRLPPPASSVEYRKCLRCSKTKPIQDFKSMRKEASYVVGCTACREHEKSRKRVNISQGIPAVSGTKRSIDEVDMPQEQRVPTGQYVSIAAIALQSSPVPSIRPMAPRIAAADFSPEGSPEHFGADE</sequence>
<protein>
    <recommendedName>
        <fullName evidence="4">Stc1 domain-containing protein</fullName>
    </recommendedName>
</protein>
<feature type="region of interest" description="Disordered" evidence="1">
    <location>
        <begin position="1"/>
        <end position="29"/>
    </location>
</feature>
<feature type="compositionally biased region" description="Polar residues" evidence="1">
    <location>
        <begin position="1"/>
        <end position="11"/>
    </location>
</feature>
<accession>A0ABQ7P0Y6</accession>
<gene>
    <name evidence="2" type="ORF">E4U57_007668</name>
</gene>
<reference evidence="2 3" key="1">
    <citation type="journal article" date="2020" name="bioRxiv">
        <title>Whole genome comparisons of ergot fungi reveals the divergence and evolution of species within the genus Claviceps are the result of varying mechanisms driving genome evolution and host range expansion.</title>
        <authorList>
            <person name="Wyka S.A."/>
            <person name="Mondo S.J."/>
            <person name="Liu M."/>
            <person name="Dettman J."/>
            <person name="Nalam V."/>
            <person name="Broders K.D."/>
        </authorList>
    </citation>
    <scope>NUCLEOTIDE SEQUENCE [LARGE SCALE GENOMIC DNA]</scope>
    <source>
        <strain evidence="2 3">LM583</strain>
    </source>
</reference>
<evidence type="ECO:0000256" key="1">
    <source>
        <dbReference type="SAM" id="MobiDB-lite"/>
    </source>
</evidence>
<organism evidence="2 3">
    <name type="scientific">Claviceps arundinis</name>
    <dbReference type="NCBI Taxonomy" id="1623583"/>
    <lineage>
        <taxon>Eukaryota</taxon>
        <taxon>Fungi</taxon>
        <taxon>Dikarya</taxon>
        <taxon>Ascomycota</taxon>
        <taxon>Pezizomycotina</taxon>
        <taxon>Sordariomycetes</taxon>
        <taxon>Hypocreomycetidae</taxon>
        <taxon>Hypocreales</taxon>
        <taxon>Clavicipitaceae</taxon>
        <taxon>Claviceps</taxon>
    </lineage>
</organism>
<comment type="caution">
    <text evidence="2">The sequence shown here is derived from an EMBL/GenBank/DDBJ whole genome shotgun (WGS) entry which is preliminary data.</text>
</comment>